<proteinExistence type="predicted"/>
<organism evidence="1 2">
    <name type="scientific">Flavobacterium rivuli WB 3.3-2 = DSM 21788</name>
    <dbReference type="NCBI Taxonomy" id="1121895"/>
    <lineage>
        <taxon>Bacteria</taxon>
        <taxon>Pseudomonadati</taxon>
        <taxon>Bacteroidota</taxon>
        <taxon>Flavobacteriia</taxon>
        <taxon>Flavobacteriales</taxon>
        <taxon>Flavobacteriaceae</taxon>
        <taxon>Flavobacterium</taxon>
    </lineage>
</organism>
<evidence type="ECO:0000313" key="1">
    <source>
        <dbReference type="EMBL" id="KGO88392.1"/>
    </source>
</evidence>
<dbReference type="EMBL" id="JRLX01000001">
    <property type="protein sequence ID" value="KGO88392.1"/>
    <property type="molecule type" value="Genomic_DNA"/>
</dbReference>
<dbReference type="Proteomes" id="UP000030152">
    <property type="component" value="Unassembled WGS sequence"/>
</dbReference>
<evidence type="ECO:0000313" key="2">
    <source>
        <dbReference type="Proteomes" id="UP000030152"/>
    </source>
</evidence>
<dbReference type="AlphaFoldDB" id="A0A0A2M6V9"/>
<dbReference type="RefSeq" id="WP_020211395.1">
    <property type="nucleotide sequence ID" value="NZ_JRLX01000001.1"/>
</dbReference>
<protein>
    <submittedName>
        <fullName evidence="1">Uncharacterized protein</fullName>
    </submittedName>
</protein>
<gene>
    <name evidence="1" type="ORF">Q765_00300</name>
</gene>
<keyword evidence="2" id="KW-1185">Reference proteome</keyword>
<sequence>MIEIFKNIQDKIAAITVDSETTRPLLNYVDEDWGQLDDYGVNCPVKWPCCLIDEQSESYSDIGMQRGLSPINRQQGTLTIVLTIANVKLTNTSAKAPLQQKQQAWHIKMIKERIHAEIHGWAPVEGQGKLMRVSGSKVGRDDGVQQHKVFYSMGLNNV</sequence>
<name>A0A0A2M6V9_9FLAO</name>
<dbReference type="OrthoDB" id="881421at2"/>
<reference evidence="1 2" key="1">
    <citation type="submission" date="2013-09" db="EMBL/GenBank/DDBJ databases">
        <authorList>
            <person name="Zeng Z."/>
            <person name="Chen C."/>
        </authorList>
    </citation>
    <scope>NUCLEOTIDE SEQUENCE [LARGE SCALE GENOMIC DNA]</scope>
    <source>
        <strain evidence="1 2">WB 3.3-2</strain>
    </source>
</reference>
<accession>A0A0A2M6V9</accession>
<comment type="caution">
    <text evidence="1">The sequence shown here is derived from an EMBL/GenBank/DDBJ whole genome shotgun (WGS) entry which is preliminary data.</text>
</comment>
<dbReference type="STRING" id="1121895.GCA_000378485_00270"/>
<dbReference type="eggNOG" id="ENOG503358D">
    <property type="taxonomic scope" value="Bacteria"/>
</dbReference>